<dbReference type="AlphaFoldDB" id="A0A370FL69"/>
<dbReference type="SUPFAM" id="SSF55961">
    <property type="entry name" value="Bet v1-like"/>
    <property type="match status" value="1"/>
</dbReference>
<dbReference type="Proteomes" id="UP000255265">
    <property type="component" value="Unassembled WGS sequence"/>
</dbReference>
<dbReference type="OrthoDB" id="8902091at2"/>
<keyword evidence="2" id="KW-1185">Reference proteome</keyword>
<gene>
    <name evidence="1" type="ORF">DFR41_10132</name>
</gene>
<dbReference type="EMBL" id="QQAV01000001">
    <property type="protein sequence ID" value="RDI28280.1"/>
    <property type="molecule type" value="Genomic_DNA"/>
</dbReference>
<dbReference type="RefSeq" id="WP_114801300.1">
    <property type="nucleotide sequence ID" value="NZ_QQAV01000001.1"/>
</dbReference>
<organism evidence="1 2">
    <name type="scientific">Pseudacidovorax intermedius</name>
    <dbReference type="NCBI Taxonomy" id="433924"/>
    <lineage>
        <taxon>Bacteria</taxon>
        <taxon>Pseudomonadati</taxon>
        <taxon>Pseudomonadota</taxon>
        <taxon>Betaproteobacteria</taxon>
        <taxon>Burkholderiales</taxon>
        <taxon>Comamonadaceae</taxon>
        <taxon>Pseudacidovorax</taxon>
    </lineage>
</organism>
<evidence type="ECO:0000313" key="1">
    <source>
        <dbReference type="EMBL" id="RDI28280.1"/>
    </source>
</evidence>
<name>A0A370FL69_9BURK</name>
<proteinExistence type="predicted"/>
<reference evidence="1 2" key="1">
    <citation type="submission" date="2018-07" db="EMBL/GenBank/DDBJ databases">
        <title>Genomic Encyclopedia of Type Strains, Phase IV (KMG-IV): sequencing the most valuable type-strain genomes for metagenomic binning, comparative biology and taxonomic classification.</title>
        <authorList>
            <person name="Goeker M."/>
        </authorList>
    </citation>
    <scope>NUCLEOTIDE SEQUENCE [LARGE SCALE GENOMIC DNA]</scope>
    <source>
        <strain evidence="1 2">DSM 21352</strain>
    </source>
</reference>
<comment type="caution">
    <text evidence="1">The sequence shown here is derived from an EMBL/GenBank/DDBJ whole genome shotgun (WGS) entry which is preliminary data.</text>
</comment>
<sequence>MTARHAAHFPAADPACIDPGECLLLPVSRGTLLFAVEGHVRVVEPPRWVAEQMVAMSHHLDAGQPHQVDAEGWVQVLALDDAPARVAWLMPAAPTSALAAGLQALWRAALARLARVGRIGGPTALR</sequence>
<accession>A0A370FL69</accession>
<protein>
    <submittedName>
        <fullName evidence="1">Uncharacterized protein</fullName>
    </submittedName>
</protein>
<evidence type="ECO:0000313" key="2">
    <source>
        <dbReference type="Proteomes" id="UP000255265"/>
    </source>
</evidence>